<evidence type="ECO:0008006" key="3">
    <source>
        <dbReference type="Google" id="ProtNLM"/>
    </source>
</evidence>
<dbReference type="AlphaFoldDB" id="A0A0F9QS09"/>
<proteinExistence type="predicted"/>
<sequence>MFNIKRKEKIIFLTIVILFNILVPLLSGSANFSSKSSSLIGAEYQVNPYLSDFSIENYTKIISEEKHGLGNITITDMDLSDLELGTYIHNSSYPLIYEDYDSNALNFTRTDIKFVETTNNGTQNNLNEDFVDNNLIKVKINESLDVKYNNSKAEKWIYLSRLFPSRLLNFSITNGTDIIELVQDKDFSIDLDQFVVFEYKTYFQNVSIYNFSIYFIWEYDIRLDTWNIDQITKPKITVNEEEESFPISFNYHFNLFARIYGDDWVSSRKPADNIYFSLTVNLPDKDFLSNYSLALNEEVVIINAHITVEDSINVFLSDSFNGNSSLFSLNFSSSFTIKFINPVERTWSIDRLYASRNIRERIYVPSLISGPKHILLKFVSIYEPAIYYEEVVSNSSLLERNVAFFSINSTVTGKQGIYIQIPYLIRGETCPIILKYETSQILKIIITNNIKMPLVGAKIKVFYYGQEFGTFISNDKSQPLAIAESDENGEILLKNVPHGNYTVEVYYNGIWIKDADTSTYKENNFIYTSVPHIPTWILIFGILNVCILVVGIIIYLKYKKKR</sequence>
<feature type="transmembrane region" description="Helical" evidence="1">
    <location>
        <begin position="12"/>
        <end position="30"/>
    </location>
</feature>
<gene>
    <name evidence="2" type="ORF">LCGC14_0666930</name>
</gene>
<feature type="transmembrane region" description="Helical" evidence="1">
    <location>
        <begin position="536"/>
        <end position="556"/>
    </location>
</feature>
<name>A0A0F9QS09_9ZZZZ</name>
<reference evidence="2" key="1">
    <citation type="journal article" date="2015" name="Nature">
        <title>Complex archaea that bridge the gap between prokaryotes and eukaryotes.</title>
        <authorList>
            <person name="Spang A."/>
            <person name="Saw J.H."/>
            <person name="Jorgensen S.L."/>
            <person name="Zaremba-Niedzwiedzka K."/>
            <person name="Martijn J."/>
            <person name="Lind A.E."/>
            <person name="van Eijk R."/>
            <person name="Schleper C."/>
            <person name="Guy L."/>
            <person name="Ettema T.J."/>
        </authorList>
    </citation>
    <scope>NUCLEOTIDE SEQUENCE</scope>
</reference>
<comment type="caution">
    <text evidence="2">The sequence shown here is derived from an EMBL/GenBank/DDBJ whole genome shotgun (WGS) entry which is preliminary data.</text>
</comment>
<protein>
    <recommendedName>
        <fullName evidence="3">Carboxypeptidase regulatory-like domain-containing protein</fullName>
    </recommendedName>
</protein>
<keyword evidence="1" id="KW-0812">Transmembrane</keyword>
<evidence type="ECO:0000256" key="1">
    <source>
        <dbReference type="SAM" id="Phobius"/>
    </source>
</evidence>
<dbReference type="SUPFAM" id="SSF49478">
    <property type="entry name" value="Cna protein B-type domain"/>
    <property type="match status" value="1"/>
</dbReference>
<accession>A0A0F9QS09</accession>
<dbReference type="EMBL" id="LAZR01001298">
    <property type="protein sequence ID" value="KKN47045.1"/>
    <property type="molecule type" value="Genomic_DNA"/>
</dbReference>
<evidence type="ECO:0000313" key="2">
    <source>
        <dbReference type="EMBL" id="KKN47045.1"/>
    </source>
</evidence>
<organism evidence="2">
    <name type="scientific">marine sediment metagenome</name>
    <dbReference type="NCBI Taxonomy" id="412755"/>
    <lineage>
        <taxon>unclassified sequences</taxon>
        <taxon>metagenomes</taxon>
        <taxon>ecological metagenomes</taxon>
    </lineage>
</organism>
<keyword evidence="1" id="KW-0472">Membrane</keyword>
<keyword evidence="1" id="KW-1133">Transmembrane helix</keyword>